<feature type="domain" description="Helix-turn-helix" evidence="2">
    <location>
        <begin position="15"/>
        <end position="64"/>
    </location>
</feature>
<accession>A0A2R4BNY5</accession>
<feature type="region of interest" description="Disordered" evidence="1">
    <location>
        <begin position="62"/>
        <end position="86"/>
    </location>
</feature>
<dbReference type="RefSeq" id="WP_107221217.1">
    <property type="nucleotide sequence ID" value="NZ_CP028339.1"/>
</dbReference>
<dbReference type="InterPro" id="IPR009061">
    <property type="entry name" value="DNA-bd_dom_put_sf"/>
</dbReference>
<organism evidence="3 4">
    <name type="scientific">Thauera aromatica K172</name>
    <dbReference type="NCBI Taxonomy" id="44139"/>
    <lineage>
        <taxon>Bacteria</taxon>
        <taxon>Pseudomonadati</taxon>
        <taxon>Pseudomonadota</taxon>
        <taxon>Betaproteobacteria</taxon>
        <taxon>Rhodocyclales</taxon>
        <taxon>Zoogloeaceae</taxon>
        <taxon>Thauera</taxon>
    </lineage>
</organism>
<dbReference type="KEGG" id="tak:Tharo_2154"/>
<evidence type="ECO:0000313" key="4">
    <source>
        <dbReference type="Proteomes" id="UP000241885"/>
    </source>
</evidence>
<dbReference type="Gene3D" id="1.10.238.160">
    <property type="match status" value="1"/>
</dbReference>
<evidence type="ECO:0000313" key="3">
    <source>
        <dbReference type="EMBL" id="AVR89057.1"/>
    </source>
</evidence>
<protein>
    <recommendedName>
        <fullName evidence="2">Helix-turn-helix domain-containing protein</fullName>
    </recommendedName>
</protein>
<evidence type="ECO:0000259" key="2">
    <source>
        <dbReference type="Pfam" id="PF12728"/>
    </source>
</evidence>
<proteinExistence type="predicted"/>
<dbReference type="EMBL" id="CP028339">
    <property type="protein sequence ID" value="AVR89057.1"/>
    <property type="molecule type" value="Genomic_DNA"/>
</dbReference>
<reference evidence="3 4" key="1">
    <citation type="submission" date="2018-03" db="EMBL/GenBank/DDBJ databases">
        <title>Complete genome sequence of Thauera aromatica, a model organism for studying aromatic compound degradation under denitrifying conditions.</title>
        <authorList>
            <person name="Lo H.-Y."/>
            <person name="Goris T."/>
            <person name="Boll M."/>
            <person name="Mueller J.A."/>
        </authorList>
    </citation>
    <scope>NUCLEOTIDE SEQUENCE [LARGE SCALE GENOMIC DNA]</scope>
    <source>
        <strain evidence="3 4">K172</strain>
    </source>
</reference>
<dbReference type="Pfam" id="PF12728">
    <property type="entry name" value="HTH_17"/>
    <property type="match status" value="1"/>
</dbReference>
<evidence type="ECO:0000256" key="1">
    <source>
        <dbReference type="SAM" id="MobiDB-lite"/>
    </source>
</evidence>
<dbReference type="SUPFAM" id="SSF46955">
    <property type="entry name" value="Putative DNA-binding domain"/>
    <property type="match status" value="1"/>
</dbReference>
<dbReference type="InterPro" id="IPR041657">
    <property type="entry name" value="HTH_17"/>
</dbReference>
<keyword evidence="4" id="KW-1185">Reference proteome</keyword>
<dbReference type="OrthoDB" id="8455288at2"/>
<gene>
    <name evidence="3" type="ORF">Tharo_2154</name>
</gene>
<dbReference type="Proteomes" id="UP000241885">
    <property type="component" value="Chromosome"/>
</dbReference>
<name>A0A2R4BNY5_THAAR</name>
<dbReference type="AlphaFoldDB" id="A0A2R4BNY5"/>
<sequence>MTTKPLTAIKPIYVDLPTVAEIVALSVTTVQELVRQGQFPAPRQTSGRRVAWLVREVEEWAESRPTSSLLPPPNTGAKKPRKQVAA</sequence>